<comment type="caution">
    <text evidence="1">The sequence shown here is derived from an EMBL/GenBank/DDBJ whole genome shotgun (WGS) entry which is preliminary data.</text>
</comment>
<dbReference type="AlphaFoldDB" id="A0A0F9MLW7"/>
<accession>A0A0F9MLW7</accession>
<dbReference type="EMBL" id="LAZR01004478">
    <property type="protein sequence ID" value="KKN08240.1"/>
    <property type="molecule type" value="Genomic_DNA"/>
</dbReference>
<name>A0A0F9MLW7_9ZZZZ</name>
<reference evidence="1" key="1">
    <citation type="journal article" date="2015" name="Nature">
        <title>Complex archaea that bridge the gap between prokaryotes and eukaryotes.</title>
        <authorList>
            <person name="Spang A."/>
            <person name="Saw J.H."/>
            <person name="Jorgensen S.L."/>
            <person name="Zaremba-Niedzwiedzka K."/>
            <person name="Martijn J."/>
            <person name="Lind A.E."/>
            <person name="van Eijk R."/>
            <person name="Schleper C."/>
            <person name="Guy L."/>
            <person name="Ettema T.J."/>
        </authorList>
    </citation>
    <scope>NUCLEOTIDE SEQUENCE</scope>
</reference>
<evidence type="ECO:0000313" key="1">
    <source>
        <dbReference type="EMBL" id="KKN08240.1"/>
    </source>
</evidence>
<protein>
    <submittedName>
        <fullName evidence="1">Uncharacterized protein</fullName>
    </submittedName>
</protein>
<proteinExistence type="predicted"/>
<gene>
    <name evidence="1" type="ORF">LCGC14_1058640</name>
</gene>
<sequence length="138" mass="15226">MSTYDQWIADFVSKQRIIRGACGRAVNEMAKAFPELKRVAGWVVFKGGRSEHFWCVTPDGSIVDPTASQFGELLRYHEFQPGGEVRVGRCMNCGDGIYAQVQGLDDRSAARSVCTPECAQELEASLSFEAFELRGAPT</sequence>
<organism evidence="1">
    <name type="scientific">marine sediment metagenome</name>
    <dbReference type="NCBI Taxonomy" id="412755"/>
    <lineage>
        <taxon>unclassified sequences</taxon>
        <taxon>metagenomes</taxon>
        <taxon>ecological metagenomes</taxon>
    </lineage>
</organism>